<dbReference type="Proteomes" id="UP000796880">
    <property type="component" value="Unassembled WGS sequence"/>
</dbReference>
<keyword evidence="2" id="KW-1185">Reference proteome</keyword>
<protein>
    <submittedName>
        <fullName evidence="1">Uncharacterized protein</fullName>
    </submittedName>
</protein>
<organism evidence="1 2">
    <name type="scientific">Rhamnella rubrinervis</name>
    <dbReference type="NCBI Taxonomy" id="2594499"/>
    <lineage>
        <taxon>Eukaryota</taxon>
        <taxon>Viridiplantae</taxon>
        <taxon>Streptophyta</taxon>
        <taxon>Embryophyta</taxon>
        <taxon>Tracheophyta</taxon>
        <taxon>Spermatophyta</taxon>
        <taxon>Magnoliopsida</taxon>
        <taxon>eudicotyledons</taxon>
        <taxon>Gunneridae</taxon>
        <taxon>Pentapetalae</taxon>
        <taxon>rosids</taxon>
        <taxon>fabids</taxon>
        <taxon>Rosales</taxon>
        <taxon>Rhamnaceae</taxon>
        <taxon>rhamnoid group</taxon>
        <taxon>Rhamneae</taxon>
        <taxon>Rhamnella</taxon>
    </lineage>
</organism>
<dbReference type="AlphaFoldDB" id="A0A8K0MLV3"/>
<proteinExistence type="predicted"/>
<accession>A0A8K0MLV3</accession>
<dbReference type="EMBL" id="VOIH02000003">
    <property type="protein sequence ID" value="KAF3450981.1"/>
    <property type="molecule type" value="Genomic_DNA"/>
</dbReference>
<evidence type="ECO:0000313" key="1">
    <source>
        <dbReference type="EMBL" id="KAF3450981.1"/>
    </source>
</evidence>
<name>A0A8K0MLV3_9ROSA</name>
<reference evidence="1" key="1">
    <citation type="submission" date="2020-03" db="EMBL/GenBank/DDBJ databases">
        <title>A high-quality chromosome-level genome assembly of a woody plant with both climbing and erect habits, Rhamnella rubrinervis.</title>
        <authorList>
            <person name="Lu Z."/>
            <person name="Yang Y."/>
            <person name="Zhu X."/>
            <person name="Sun Y."/>
        </authorList>
    </citation>
    <scope>NUCLEOTIDE SEQUENCE</scope>
    <source>
        <strain evidence="1">BYM</strain>
        <tissue evidence="1">Leaf</tissue>
    </source>
</reference>
<gene>
    <name evidence="1" type="ORF">FNV43_RR07070</name>
</gene>
<evidence type="ECO:0000313" key="2">
    <source>
        <dbReference type="Proteomes" id="UP000796880"/>
    </source>
</evidence>
<sequence length="138" mass="15262">MAESRLVLVLGRHGWNHARLMMRISVVARKRNGIELQRIPYQNIKVIDRSNRICDEDLSLLLDVGTGLCVEELCNQLNGVLPLLADVVKHGVEAFSGHSLADHRKRLVLGFTFCLPLPIGFVKASELSIYGTVSSPSS</sequence>
<comment type="caution">
    <text evidence="1">The sequence shown here is derived from an EMBL/GenBank/DDBJ whole genome shotgun (WGS) entry which is preliminary data.</text>
</comment>